<reference evidence="2" key="1">
    <citation type="journal article" date="2020" name="Stud. Mycol.">
        <title>101 Dothideomycetes genomes: a test case for predicting lifestyles and emergence of pathogens.</title>
        <authorList>
            <person name="Haridas S."/>
            <person name="Albert R."/>
            <person name="Binder M."/>
            <person name="Bloem J."/>
            <person name="Labutti K."/>
            <person name="Salamov A."/>
            <person name="Andreopoulos B."/>
            <person name="Baker S."/>
            <person name="Barry K."/>
            <person name="Bills G."/>
            <person name="Bluhm B."/>
            <person name="Cannon C."/>
            <person name="Castanera R."/>
            <person name="Culley D."/>
            <person name="Daum C."/>
            <person name="Ezra D."/>
            <person name="Gonzalez J."/>
            <person name="Henrissat B."/>
            <person name="Kuo A."/>
            <person name="Liang C."/>
            <person name="Lipzen A."/>
            <person name="Lutzoni F."/>
            <person name="Magnuson J."/>
            <person name="Mondo S."/>
            <person name="Nolan M."/>
            <person name="Ohm R."/>
            <person name="Pangilinan J."/>
            <person name="Park H.-J."/>
            <person name="Ramirez L."/>
            <person name="Alfaro M."/>
            <person name="Sun H."/>
            <person name="Tritt A."/>
            <person name="Yoshinaga Y."/>
            <person name="Zwiers L.-H."/>
            <person name="Turgeon B."/>
            <person name="Goodwin S."/>
            <person name="Spatafora J."/>
            <person name="Crous P."/>
            <person name="Grigoriev I."/>
        </authorList>
    </citation>
    <scope>NUCLEOTIDE SEQUENCE</scope>
    <source>
        <strain evidence="2">CBS 269.34</strain>
    </source>
</reference>
<keyword evidence="3" id="KW-1185">Reference proteome</keyword>
<accession>A0A6A6QCP1</accession>
<evidence type="ECO:0000256" key="1">
    <source>
        <dbReference type="SAM" id="MobiDB-lite"/>
    </source>
</evidence>
<dbReference type="AlphaFoldDB" id="A0A6A6QCP1"/>
<name>A0A6A6QCP1_9PEZI</name>
<dbReference type="EMBL" id="MU004197">
    <property type="protein sequence ID" value="KAF2490165.1"/>
    <property type="molecule type" value="Genomic_DNA"/>
</dbReference>
<feature type="compositionally biased region" description="Polar residues" evidence="1">
    <location>
        <begin position="27"/>
        <end position="37"/>
    </location>
</feature>
<evidence type="ECO:0000313" key="3">
    <source>
        <dbReference type="Proteomes" id="UP000799750"/>
    </source>
</evidence>
<feature type="compositionally biased region" description="Polar residues" evidence="1">
    <location>
        <begin position="47"/>
        <end position="65"/>
    </location>
</feature>
<evidence type="ECO:0008006" key="4">
    <source>
        <dbReference type="Google" id="ProtNLM"/>
    </source>
</evidence>
<feature type="compositionally biased region" description="Polar residues" evidence="1">
    <location>
        <begin position="78"/>
        <end position="100"/>
    </location>
</feature>
<proteinExistence type="predicted"/>
<evidence type="ECO:0000313" key="2">
    <source>
        <dbReference type="EMBL" id="KAF2490165.1"/>
    </source>
</evidence>
<sequence>MANARDDNVVAGNAVVKAPAAIPIGDTFNSSTGSGRTSPAAYIPPSNFESSSEQTTTGDPSNTEAHTIFQPPTMEKAATTTASWSHSQSTIAMPRNSASSELEPAPVIQPTTPGNPQIDHHTASNQSPAETREEEQSGTIAKKKTSEALNHIRCLPAELLLDVCSRLDFHDLKAFRGVNKCFADIGTEHLFSRVTVNFSEDSYDRFKNVCANERIAGTVRSVSIQQPLQCMSDAYKRLHWEYMDVITNHFGAWAYETQIASESERKVMEYLFLENPELFRSVLDEYENARTLGFSNAFKAKNLETEQKMRWEEGRWACWVELVAMKAKCLPNLREVTVFDWAHPAMVEGVEWSRDGASS</sequence>
<dbReference type="SUPFAM" id="SSF81383">
    <property type="entry name" value="F-box domain"/>
    <property type="match status" value="1"/>
</dbReference>
<dbReference type="OrthoDB" id="5422579at2759"/>
<protein>
    <recommendedName>
        <fullName evidence="4">F-box domain-containing protein</fullName>
    </recommendedName>
</protein>
<dbReference type="InterPro" id="IPR036047">
    <property type="entry name" value="F-box-like_dom_sf"/>
</dbReference>
<feature type="region of interest" description="Disordered" evidence="1">
    <location>
        <begin position="1"/>
        <end position="143"/>
    </location>
</feature>
<gene>
    <name evidence="2" type="ORF">BU16DRAFT_566193</name>
</gene>
<dbReference type="Proteomes" id="UP000799750">
    <property type="component" value="Unassembled WGS sequence"/>
</dbReference>
<organism evidence="2 3">
    <name type="scientific">Lophium mytilinum</name>
    <dbReference type="NCBI Taxonomy" id="390894"/>
    <lineage>
        <taxon>Eukaryota</taxon>
        <taxon>Fungi</taxon>
        <taxon>Dikarya</taxon>
        <taxon>Ascomycota</taxon>
        <taxon>Pezizomycotina</taxon>
        <taxon>Dothideomycetes</taxon>
        <taxon>Pleosporomycetidae</taxon>
        <taxon>Mytilinidiales</taxon>
        <taxon>Mytilinidiaceae</taxon>
        <taxon>Lophium</taxon>
    </lineage>
</organism>